<dbReference type="SUPFAM" id="SSF103088">
    <property type="entry name" value="OmpA-like"/>
    <property type="match status" value="1"/>
</dbReference>
<accession>A0ABU3ZDR6</accession>
<evidence type="ECO:0000313" key="8">
    <source>
        <dbReference type="Proteomes" id="UP001186452"/>
    </source>
</evidence>
<dbReference type="EMBL" id="JAWJZI010000001">
    <property type="protein sequence ID" value="MDV5168058.1"/>
    <property type="molecule type" value="Genomic_DNA"/>
</dbReference>
<keyword evidence="5" id="KW-1133">Transmembrane helix</keyword>
<dbReference type="Proteomes" id="UP001186452">
    <property type="component" value="Unassembled WGS sequence"/>
</dbReference>
<comment type="subcellular location">
    <subcellularLocation>
        <location evidence="1">Cell outer membrane</location>
    </subcellularLocation>
</comment>
<reference evidence="7 8" key="1">
    <citation type="submission" date="2023-10" db="EMBL/GenBank/DDBJ databases">
        <title>Marine bacteria isolated from horseshoe crab.</title>
        <authorList>
            <person name="Cheng T.H."/>
        </authorList>
    </citation>
    <scope>NUCLEOTIDE SEQUENCE [LARGE SCALE GENOMIC DNA]</scope>
    <source>
        <strain evidence="7 8">HSC6</strain>
    </source>
</reference>
<keyword evidence="8" id="KW-1185">Reference proteome</keyword>
<evidence type="ECO:0000256" key="2">
    <source>
        <dbReference type="ARBA" id="ARBA00023136"/>
    </source>
</evidence>
<dbReference type="PRINTS" id="PR01021">
    <property type="entry name" value="OMPADOMAIN"/>
</dbReference>
<dbReference type="CDD" id="cd07185">
    <property type="entry name" value="OmpA_C-like"/>
    <property type="match status" value="1"/>
</dbReference>
<dbReference type="Gene3D" id="3.30.1330.60">
    <property type="entry name" value="OmpA-like domain"/>
    <property type="match status" value="1"/>
</dbReference>
<comment type="caution">
    <text evidence="7">The sequence shown here is derived from an EMBL/GenBank/DDBJ whole genome shotgun (WGS) entry which is preliminary data.</text>
</comment>
<evidence type="ECO:0000256" key="5">
    <source>
        <dbReference type="SAM" id="Phobius"/>
    </source>
</evidence>
<evidence type="ECO:0000256" key="1">
    <source>
        <dbReference type="ARBA" id="ARBA00004442"/>
    </source>
</evidence>
<gene>
    <name evidence="7" type="ORF">R2X38_03460</name>
</gene>
<dbReference type="PANTHER" id="PTHR30329">
    <property type="entry name" value="STATOR ELEMENT OF FLAGELLAR MOTOR COMPLEX"/>
    <property type="match status" value="1"/>
</dbReference>
<name>A0ABU3ZDR6_9GAMM</name>
<evidence type="ECO:0000256" key="3">
    <source>
        <dbReference type="ARBA" id="ARBA00023237"/>
    </source>
</evidence>
<evidence type="ECO:0000313" key="7">
    <source>
        <dbReference type="EMBL" id="MDV5168058.1"/>
    </source>
</evidence>
<proteinExistence type="predicted"/>
<dbReference type="Pfam" id="PF00691">
    <property type="entry name" value="OmpA"/>
    <property type="match status" value="1"/>
</dbReference>
<protein>
    <submittedName>
        <fullName evidence="7">OmpA family protein</fullName>
    </submittedName>
</protein>
<dbReference type="InterPro" id="IPR036737">
    <property type="entry name" value="OmpA-like_sf"/>
</dbReference>
<dbReference type="InterPro" id="IPR006665">
    <property type="entry name" value="OmpA-like"/>
</dbReference>
<dbReference type="InterPro" id="IPR050330">
    <property type="entry name" value="Bact_OuterMem_StrucFunc"/>
</dbReference>
<dbReference type="PROSITE" id="PS51123">
    <property type="entry name" value="OMPA_2"/>
    <property type="match status" value="1"/>
</dbReference>
<feature type="domain" description="OmpA-like" evidence="6">
    <location>
        <begin position="84"/>
        <end position="201"/>
    </location>
</feature>
<feature type="transmembrane region" description="Helical" evidence="5">
    <location>
        <begin position="12"/>
        <end position="34"/>
    </location>
</feature>
<sequence>MKRLSIYQWLLGPLPSVFAVVVFVVTVFVVTVLAGCSTEAEAPPVAEQSRDLMDDDGDGVINARDKCPGTPHSAIVDNDGCPTFVERSESNDLHILFANDSTVIPDNFLPQIKRMADFLASYPEARIELKGYASPVGASEYNLGLSKRRATVVRQQLIDYGVSPNRIKTLGFGDSEPVAASTREQSNTLSRRVTARVRGERGNVLEEWTIFSLRAD</sequence>
<evidence type="ECO:0000259" key="6">
    <source>
        <dbReference type="PROSITE" id="PS51123"/>
    </source>
</evidence>
<evidence type="ECO:0000256" key="4">
    <source>
        <dbReference type="PROSITE-ProRule" id="PRU00473"/>
    </source>
</evidence>
<organism evidence="7 8">
    <name type="scientific">Photobacterium rosenbergii</name>
    <dbReference type="NCBI Taxonomy" id="294936"/>
    <lineage>
        <taxon>Bacteria</taxon>
        <taxon>Pseudomonadati</taxon>
        <taxon>Pseudomonadota</taxon>
        <taxon>Gammaproteobacteria</taxon>
        <taxon>Vibrionales</taxon>
        <taxon>Vibrionaceae</taxon>
        <taxon>Photobacterium</taxon>
    </lineage>
</organism>
<dbReference type="RefSeq" id="WP_317520697.1">
    <property type="nucleotide sequence ID" value="NZ_JAWJZI010000001.1"/>
</dbReference>
<keyword evidence="5" id="KW-0812">Transmembrane</keyword>
<dbReference type="PANTHER" id="PTHR30329:SF21">
    <property type="entry name" value="LIPOPROTEIN YIAD-RELATED"/>
    <property type="match status" value="1"/>
</dbReference>
<dbReference type="InterPro" id="IPR006664">
    <property type="entry name" value="OMP_bac"/>
</dbReference>
<keyword evidence="3" id="KW-0998">Cell outer membrane</keyword>
<keyword evidence="2 4" id="KW-0472">Membrane</keyword>